<keyword evidence="1" id="KW-0472">Membrane</keyword>
<name>A0ABN9G5B0_9NEOB</name>
<gene>
    <name evidence="2" type="ORF">SPARVUS_LOCUS13303597</name>
</gene>
<evidence type="ECO:0000256" key="1">
    <source>
        <dbReference type="SAM" id="Phobius"/>
    </source>
</evidence>
<sequence>MGSTAGRNCWVALVGTGWHCWALLIRALIISALIISADLLCDVISGVQ</sequence>
<reference evidence="2" key="1">
    <citation type="submission" date="2023-05" db="EMBL/GenBank/DDBJ databases">
        <authorList>
            <person name="Stuckert A."/>
        </authorList>
    </citation>
    <scope>NUCLEOTIDE SEQUENCE</scope>
</reference>
<keyword evidence="1" id="KW-1133">Transmembrane helix</keyword>
<comment type="caution">
    <text evidence="2">The sequence shown here is derived from an EMBL/GenBank/DDBJ whole genome shotgun (WGS) entry which is preliminary data.</text>
</comment>
<evidence type="ECO:0000313" key="2">
    <source>
        <dbReference type="EMBL" id="CAI9603427.1"/>
    </source>
</evidence>
<evidence type="ECO:0000313" key="3">
    <source>
        <dbReference type="Proteomes" id="UP001162483"/>
    </source>
</evidence>
<keyword evidence="3" id="KW-1185">Reference proteome</keyword>
<protein>
    <submittedName>
        <fullName evidence="2">Uncharacterized protein</fullName>
    </submittedName>
</protein>
<accession>A0ABN9G5B0</accession>
<keyword evidence="1" id="KW-0812">Transmembrane</keyword>
<feature type="transmembrane region" description="Helical" evidence="1">
    <location>
        <begin position="21"/>
        <end position="41"/>
    </location>
</feature>
<organism evidence="2 3">
    <name type="scientific">Staurois parvus</name>
    <dbReference type="NCBI Taxonomy" id="386267"/>
    <lineage>
        <taxon>Eukaryota</taxon>
        <taxon>Metazoa</taxon>
        <taxon>Chordata</taxon>
        <taxon>Craniata</taxon>
        <taxon>Vertebrata</taxon>
        <taxon>Euteleostomi</taxon>
        <taxon>Amphibia</taxon>
        <taxon>Batrachia</taxon>
        <taxon>Anura</taxon>
        <taxon>Neobatrachia</taxon>
        <taxon>Ranoidea</taxon>
        <taxon>Ranidae</taxon>
        <taxon>Staurois</taxon>
    </lineage>
</organism>
<dbReference type="Proteomes" id="UP001162483">
    <property type="component" value="Unassembled WGS sequence"/>
</dbReference>
<dbReference type="EMBL" id="CATNWA010017837">
    <property type="protein sequence ID" value="CAI9603427.1"/>
    <property type="molecule type" value="Genomic_DNA"/>
</dbReference>
<proteinExistence type="predicted"/>